<reference evidence="3 4" key="1">
    <citation type="submission" date="2020-08" db="EMBL/GenBank/DDBJ databases">
        <title>Genomic Encyclopedia of Type Strains, Phase IV (KMG-V): Genome sequencing to study the core and pangenomes of soil and plant-associated prokaryotes.</title>
        <authorList>
            <person name="Whitman W."/>
        </authorList>
    </citation>
    <scope>NUCLEOTIDE SEQUENCE [LARGE SCALE GENOMIC DNA]</scope>
    <source>
        <strain evidence="3 4">M2T3</strain>
    </source>
</reference>
<dbReference type="Proteomes" id="UP000521017">
    <property type="component" value="Unassembled WGS sequence"/>
</dbReference>
<feature type="chain" id="PRO_5030551333" description="DUF4468 domain-containing protein" evidence="1">
    <location>
        <begin position="23"/>
        <end position="214"/>
    </location>
</feature>
<name>A0A7X0J5C9_9SPHI</name>
<sequence length="214" mass="24110">MKLKELTLSSILILSMGLSANAQDAITWSTFRNGSKVADTVALGDYLPLKDNEVYVEAVVELPNISKPELFSRAKLAIQKTFTNNKIGTSNYDSEAGICSINNFYDISDMTALSALGSNPSTDQYYFNALLSIIVKDGKYKIKMEVPQYTYGQSSRYKSYTDFQSQSMPVKKLANSRQNGKRQRMRVLKTLNDKMLVTFNLVQREMGKKLDTDF</sequence>
<evidence type="ECO:0000256" key="1">
    <source>
        <dbReference type="SAM" id="SignalP"/>
    </source>
</evidence>
<evidence type="ECO:0000259" key="2">
    <source>
        <dbReference type="Pfam" id="PF14730"/>
    </source>
</evidence>
<feature type="domain" description="DUF4468" evidence="2">
    <location>
        <begin position="59"/>
        <end position="149"/>
    </location>
</feature>
<dbReference type="InterPro" id="IPR027823">
    <property type="entry name" value="DUF4468"/>
</dbReference>
<protein>
    <recommendedName>
        <fullName evidence="2">DUF4468 domain-containing protein</fullName>
    </recommendedName>
</protein>
<proteinExistence type="predicted"/>
<evidence type="ECO:0000313" key="3">
    <source>
        <dbReference type="EMBL" id="MBB6500127.1"/>
    </source>
</evidence>
<dbReference type="EMBL" id="JACHCC010000005">
    <property type="protein sequence ID" value="MBB6500127.1"/>
    <property type="molecule type" value="Genomic_DNA"/>
</dbReference>
<accession>A0A7X0J5C9</accession>
<dbReference type="AlphaFoldDB" id="A0A7X0J5C9"/>
<gene>
    <name evidence="3" type="ORF">HDF25_002271</name>
</gene>
<feature type="signal peptide" evidence="1">
    <location>
        <begin position="1"/>
        <end position="22"/>
    </location>
</feature>
<keyword evidence="1" id="KW-0732">Signal</keyword>
<dbReference type="RefSeq" id="WP_184624840.1">
    <property type="nucleotide sequence ID" value="NZ_JACHCC010000005.1"/>
</dbReference>
<dbReference type="Gene3D" id="3.30.530.80">
    <property type="match status" value="1"/>
</dbReference>
<evidence type="ECO:0000313" key="4">
    <source>
        <dbReference type="Proteomes" id="UP000521017"/>
    </source>
</evidence>
<organism evidence="3 4">
    <name type="scientific">Pedobacter cryoconitis</name>
    <dbReference type="NCBI Taxonomy" id="188932"/>
    <lineage>
        <taxon>Bacteria</taxon>
        <taxon>Pseudomonadati</taxon>
        <taxon>Bacteroidota</taxon>
        <taxon>Sphingobacteriia</taxon>
        <taxon>Sphingobacteriales</taxon>
        <taxon>Sphingobacteriaceae</taxon>
        <taxon>Pedobacter</taxon>
    </lineage>
</organism>
<comment type="caution">
    <text evidence="3">The sequence shown here is derived from an EMBL/GenBank/DDBJ whole genome shotgun (WGS) entry which is preliminary data.</text>
</comment>
<dbReference type="Pfam" id="PF14730">
    <property type="entry name" value="DUF4468"/>
    <property type="match status" value="1"/>
</dbReference>